<keyword evidence="4" id="KW-0378">Hydrolase</keyword>
<dbReference type="GO" id="GO:0046872">
    <property type="term" value="F:metal ion binding"/>
    <property type="evidence" value="ECO:0007669"/>
    <property type="project" value="UniProtKB-KW"/>
</dbReference>
<feature type="chain" id="PRO_5003004842" description="Peptidase M48 domain-containing protein" evidence="7">
    <location>
        <begin position="29"/>
        <end position="509"/>
    </location>
</feature>
<evidence type="ECO:0000256" key="7">
    <source>
        <dbReference type="SAM" id="SignalP"/>
    </source>
</evidence>
<keyword evidence="6" id="KW-0482">Metalloprotease</keyword>
<evidence type="ECO:0000256" key="2">
    <source>
        <dbReference type="ARBA" id="ARBA00022670"/>
    </source>
</evidence>
<feature type="signal peptide" evidence="7">
    <location>
        <begin position="1"/>
        <end position="28"/>
    </location>
</feature>
<evidence type="ECO:0000256" key="4">
    <source>
        <dbReference type="ARBA" id="ARBA00022801"/>
    </source>
</evidence>
<feature type="domain" description="Peptidase M48" evidence="8">
    <location>
        <begin position="74"/>
        <end position="271"/>
    </location>
</feature>
<evidence type="ECO:0000256" key="6">
    <source>
        <dbReference type="ARBA" id="ARBA00023049"/>
    </source>
</evidence>
<evidence type="ECO:0000256" key="1">
    <source>
        <dbReference type="ARBA" id="ARBA00001947"/>
    </source>
</evidence>
<sequence>MALRRVIKGFLMRSWWSVALVSSALLVACGTNVVNPVTGQTERSAMSEEAELAEGAKGHQQVLQEYGVVKNPELQAYVNALGQKLAAQSHRTQLQWHFTVLDSPEINAFALPGGYVYVTRGIMAYMESEADLAGVIGHEIGHVTARHGAQRATSQQNAGLGVFAASVLGAVAEAYGVTGAGQLAGQVSQNVAAGYIASYGREQELQADGLGAEYLYRTRYDPRNMIDVIKVLKNQELFAADQAKAEGRPAPAKGDWLASHPSNDQRLQTITLLAEQYQSKDRYNDEGRARYLQAISNMNFGDSPDQGLVRGRNFYHEPLGLALTAPAGWYIQNDAEQLAFINTARDAALLVRVVPAQAGKAPADVVRNLLKPTQGKLEATTINGLQASRFTGARANANGTTVALEATVVSGPGDRVYLLQSTAKDANALARARAGLREAEGSFRALTTADKAAARPWVIKSVPYPKGGFAELARTSPIARPEQQLRLINGFYGGGEPTPGQLVKVVLPQ</sequence>
<dbReference type="GO" id="GO:0051603">
    <property type="term" value="P:proteolysis involved in protein catabolic process"/>
    <property type="evidence" value="ECO:0007669"/>
    <property type="project" value="TreeGrafter"/>
</dbReference>
<dbReference type="InterPro" id="IPR051156">
    <property type="entry name" value="Mito/Outer_Membr_Metalloprot"/>
</dbReference>
<comment type="cofactor">
    <cofactor evidence="1">
        <name>Zn(2+)</name>
        <dbReference type="ChEBI" id="CHEBI:29105"/>
    </cofactor>
</comment>
<dbReference type="GO" id="GO:0016020">
    <property type="term" value="C:membrane"/>
    <property type="evidence" value="ECO:0007669"/>
    <property type="project" value="TreeGrafter"/>
</dbReference>
<dbReference type="Gene3D" id="3.30.2010.10">
    <property type="entry name" value="Metalloproteases ('zincins'), catalytic domain"/>
    <property type="match status" value="1"/>
</dbReference>
<keyword evidence="2" id="KW-0645">Protease</keyword>
<evidence type="ECO:0000313" key="9">
    <source>
        <dbReference type="EMBL" id="CBA31446.1"/>
    </source>
</evidence>
<keyword evidence="7" id="KW-0732">Signal</keyword>
<keyword evidence="5" id="KW-0862">Zinc</keyword>
<dbReference type="AlphaFoldDB" id="C9YDR0"/>
<name>C9YDR0_CURXX</name>
<dbReference type="CDD" id="cd07333">
    <property type="entry name" value="M48C_bepA_like"/>
    <property type="match status" value="1"/>
</dbReference>
<dbReference type="PROSITE" id="PS51257">
    <property type="entry name" value="PROKAR_LIPOPROTEIN"/>
    <property type="match status" value="1"/>
</dbReference>
<proteinExistence type="predicted"/>
<dbReference type="PANTHER" id="PTHR22726">
    <property type="entry name" value="METALLOENDOPEPTIDASE OMA1"/>
    <property type="match status" value="1"/>
</dbReference>
<dbReference type="PANTHER" id="PTHR22726:SF24">
    <property type="entry name" value="M48 FAMILY METALLOPEPTIDASE"/>
    <property type="match status" value="1"/>
</dbReference>
<evidence type="ECO:0000259" key="8">
    <source>
        <dbReference type="Pfam" id="PF01435"/>
    </source>
</evidence>
<dbReference type="Pfam" id="PF01435">
    <property type="entry name" value="Peptidase_M48"/>
    <property type="match status" value="1"/>
</dbReference>
<dbReference type="GO" id="GO:0004222">
    <property type="term" value="F:metalloendopeptidase activity"/>
    <property type="evidence" value="ECO:0007669"/>
    <property type="project" value="InterPro"/>
</dbReference>
<gene>
    <name evidence="9" type="ORF">Csp_F37570</name>
</gene>
<organism evidence="9">
    <name type="scientific">Curvibacter symbiont subsp. Hydra magnipapillata</name>
    <dbReference type="NCBI Taxonomy" id="667019"/>
    <lineage>
        <taxon>Bacteria</taxon>
        <taxon>Pseudomonadati</taxon>
        <taxon>Pseudomonadota</taxon>
        <taxon>Betaproteobacteria</taxon>
        <taxon>Burkholderiales</taxon>
        <taxon>Comamonadaceae</taxon>
        <taxon>Curvibacter</taxon>
    </lineage>
</organism>
<evidence type="ECO:0000256" key="5">
    <source>
        <dbReference type="ARBA" id="ARBA00022833"/>
    </source>
</evidence>
<protein>
    <recommendedName>
        <fullName evidence="8">Peptidase M48 domain-containing protein</fullName>
    </recommendedName>
</protein>
<evidence type="ECO:0000256" key="3">
    <source>
        <dbReference type="ARBA" id="ARBA00022723"/>
    </source>
</evidence>
<accession>C9YDR0</accession>
<reference evidence="9" key="1">
    <citation type="journal article" date="2010" name="Nature">
        <title>The Dynamic genome of Hydra.</title>
        <authorList>
            <person name="Chapman J.A."/>
            <person name="Kirkness E.F."/>
            <person name="Simakov O."/>
            <person name="Hampson S.E."/>
            <person name="Mitros T."/>
            <person name="Weinmaier T."/>
            <person name="Rattei T."/>
            <person name="Balasubramanian P.G."/>
            <person name="Borman J."/>
            <person name="Busam D."/>
            <person name="Disbennett K."/>
            <person name="Pfannkoch C."/>
            <person name="Sumin N."/>
            <person name="Sutton G."/>
            <person name="Viswanathan L."/>
            <person name="Walenz B."/>
            <person name="Goodstein D.M."/>
            <person name="Hellsten U."/>
            <person name="Kawashima T."/>
            <person name="Prochnik S.E."/>
            <person name="Putnam N.H."/>
            <person name="Shu S."/>
            <person name="Blumberg B."/>
            <person name="Dana C.E."/>
            <person name="Gee L."/>
            <person name="Kibler D.F."/>
            <person name="Law L."/>
            <person name="Lindgens D."/>
            <person name="Martinez D.E."/>
            <person name="Peng J."/>
            <person name="Wigge P.A."/>
            <person name="Bertulat B."/>
            <person name="Guder C."/>
            <person name="Nakamura Y."/>
            <person name="Ozbek S."/>
            <person name="Watanabe H."/>
            <person name="Khalturin K."/>
            <person name="Hemmrich G."/>
            <person name="Franke A."/>
            <person name="Augustin R."/>
            <person name="Fraune S."/>
            <person name="Hayakawa E."/>
            <person name="Hayakawa S."/>
            <person name="Hirose M."/>
            <person name="Hwang J."/>
            <person name="Ikeo K."/>
            <person name="Nishimiya-Fujisawa C."/>
            <person name="Ogura A."/>
            <person name="Takahashi T."/>
            <person name="Steinmetz P.R."/>
            <person name="Zhang X."/>
            <person name="Aufschnaiter R."/>
            <person name="Eder M.K."/>
            <person name="Gorny A.K."/>
            <person name="Salvenmoser W."/>
            <person name="Heimberg A.M."/>
            <person name="Wheeler B.M."/>
            <person name="Peterson K.J."/>
            <person name="Boettger A."/>
            <person name="Tischler P."/>
            <person name="Wolf A."/>
            <person name="Gojobori T."/>
            <person name="Remington K.A."/>
            <person name="Strausberg R.L."/>
            <person name="Venter J."/>
            <person name="Technau U."/>
            <person name="Hobmayer B."/>
            <person name="Bosch T.C."/>
            <person name="Holstein T.W."/>
            <person name="Fujisawa T."/>
            <person name="Bode H.R."/>
            <person name="David C.N."/>
            <person name="Rokhsar D.S."/>
            <person name="Steele R.E."/>
        </authorList>
    </citation>
    <scope>NUCLEOTIDE SEQUENCE</scope>
</reference>
<keyword evidence="3" id="KW-0479">Metal-binding</keyword>
<dbReference type="EMBL" id="FN543106">
    <property type="protein sequence ID" value="CBA31446.1"/>
    <property type="molecule type" value="Genomic_DNA"/>
</dbReference>
<dbReference type="InterPro" id="IPR001915">
    <property type="entry name" value="Peptidase_M48"/>
</dbReference>